<proteinExistence type="predicted"/>
<accession>A0A9K3LAH5</accession>
<sequence>MQGQLGTIMGDSETTTEALFEVRLRAEQAHWSGPDKIGFGPDSAYVTKEVTDLPFNGANSLHHGRTAQTLKGREIGRRDGTDKIVDVGRDANRGTSINDDRNDGVVKEVKDVLICVSDGGDQERSAALKVERNEAAATKAAWVERR</sequence>
<feature type="region of interest" description="Disordered" evidence="1">
    <location>
        <begin position="57"/>
        <end position="82"/>
    </location>
</feature>
<keyword evidence="3" id="KW-1185">Reference proteome</keyword>
<comment type="caution">
    <text evidence="2">The sequence shown here is derived from an EMBL/GenBank/DDBJ whole genome shotgun (WGS) entry which is preliminary data.</text>
</comment>
<evidence type="ECO:0000313" key="3">
    <source>
        <dbReference type="Proteomes" id="UP000693970"/>
    </source>
</evidence>
<feature type="compositionally biased region" description="Basic and acidic residues" evidence="1">
    <location>
        <begin position="71"/>
        <end position="82"/>
    </location>
</feature>
<reference evidence="2" key="2">
    <citation type="submission" date="2021-04" db="EMBL/GenBank/DDBJ databases">
        <authorList>
            <person name="Podell S."/>
        </authorList>
    </citation>
    <scope>NUCLEOTIDE SEQUENCE</scope>
    <source>
        <strain evidence="2">Hildebrandi</strain>
    </source>
</reference>
<dbReference type="Proteomes" id="UP000693970">
    <property type="component" value="Unassembled WGS sequence"/>
</dbReference>
<evidence type="ECO:0000313" key="2">
    <source>
        <dbReference type="EMBL" id="KAG7358095.1"/>
    </source>
</evidence>
<dbReference type="AlphaFoldDB" id="A0A9K3LAH5"/>
<gene>
    <name evidence="2" type="ORF">IV203_014682</name>
</gene>
<evidence type="ECO:0000256" key="1">
    <source>
        <dbReference type="SAM" id="MobiDB-lite"/>
    </source>
</evidence>
<organism evidence="2 3">
    <name type="scientific">Nitzschia inconspicua</name>
    <dbReference type="NCBI Taxonomy" id="303405"/>
    <lineage>
        <taxon>Eukaryota</taxon>
        <taxon>Sar</taxon>
        <taxon>Stramenopiles</taxon>
        <taxon>Ochrophyta</taxon>
        <taxon>Bacillariophyta</taxon>
        <taxon>Bacillariophyceae</taxon>
        <taxon>Bacillariophycidae</taxon>
        <taxon>Bacillariales</taxon>
        <taxon>Bacillariaceae</taxon>
        <taxon>Nitzschia</taxon>
    </lineage>
</organism>
<reference evidence="2" key="1">
    <citation type="journal article" date="2021" name="Sci. Rep.">
        <title>Diploid genomic architecture of Nitzschia inconspicua, an elite biomass production diatom.</title>
        <authorList>
            <person name="Oliver A."/>
            <person name="Podell S."/>
            <person name="Pinowska A."/>
            <person name="Traller J.C."/>
            <person name="Smith S.R."/>
            <person name="McClure R."/>
            <person name="Beliaev A."/>
            <person name="Bohutskyi P."/>
            <person name="Hill E.A."/>
            <person name="Rabines A."/>
            <person name="Zheng H."/>
            <person name="Allen L.Z."/>
            <person name="Kuo A."/>
            <person name="Grigoriev I.V."/>
            <person name="Allen A.E."/>
            <person name="Hazlebeck D."/>
            <person name="Allen E.E."/>
        </authorList>
    </citation>
    <scope>NUCLEOTIDE SEQUENCE</scope>
    <source>
        <strain evidence="2">Hildebrandi</strain>
    </source>
</reference>
<dbReference type="EMBL" id="JAGRRH010000014">
    <property type="protein sequence ID" value="KAG7358095.1"/>
    <property type="molecule type" value="Genomic_DNA"/>
</dbReference>
<name>A0A9K3LAH5_9STRA</name>
<protein>
    <submittedName>
        <fullName evidence="2">Uncharacterized protein</fullName>
    </submittedName>
</protein>